<accession>A0A381QBK7</accession>
<gene>
    <name evidence="1" type="ORF">METZ01_LOCUS29576</name>
</gene>
<evidence type="ECO:0000313" key="1">
    <source>
        <dbReference type="EMBL" id="SUZ76722.1"/>
    </source>
</evidence>
<dbReference type="AlphaFoldDB" id="A0A381QBK7"/>
<protein>
    <submittedName>
        <fullName evidence="1">Uncharacterized protein</fullName>
    </submittedName>
</protein>
<name>A0A381QBK7_9ZZZZ</name>
<proteinExistence type="predicted"/>
<organism evidence="1">
    <name type="scientific">marine metagenome</name>
    <dbReference type="NCBI Taxonomy" id="408172"/>
    <lineage>
        <taxon>unclassified sequences</taxon>
        <taxon>metagenomes</taxon>
        <taxon>ecological metagenomes</taxon>
    </lineage>
</organism>
<dbReference type="EMBL" id="UINC01001289">
    <property type="protein sequence ID" value="SUZ76722.1"/>
    <property type="molecule type" value="Genomic_DNA"/>
</dbReference>
<sequence>MSKLLFTRDELMTDHNFASGHVVEGQVLHGGFSSDGDYLPPRSEIRGVAIASWADALRARGGDLLDADASLLRGPRVPNSEQQRLLIREGLGQTFWNTLTITGKIEGRGRMIADMPFPDMQELVVEDISEMAIGHLKKGLLEAHGIDEGGQPEKGIGGHDVMWFVARDLVFGPEAFPDIEPPQGISRAEAGRRWMPQIPQPYELALSFLMNLLVIEFRAEIGFANTQETFRTDDLFTDKRAEAELAAEIVERIRTDERIHVESLRLYIGELRSLHFKTEGGGTALGSDVLDPFWEQLIAWATGKQPHIAAEQQYNVIKERILKHDDGERVLARFEALADGDFMVAAG</sequence>
<reference evidence="1" key="1">
    <citation type="submission" date="2018-05" db="EMBL/GenBank/DDBJ databases">
        <authorList>
            <person name="Lanie J.A."/>
            <person name="Ng W.-L."/>
            <person name="Kazmierczak K.M."/>
            <person name="Andrzejewski T.M."/>
            <person name="Davidsen T.M."/>
            <person name="Wayne K.J."/>
            <person name="Tettelin H."/>
            <person name="Glass J.I."/>
            <person name="Rusch D."/>
            <person name="Podicherti R."/>
            <person name="Tsui H.-C.T."/>
            <person name="Winkler M.E."/>
        </authorList>
    </citation>
    <scope>NUCLEOTIDE SEQUENCE</scope>
</reference>